<evidence type="ECO:0000259" key="1">
    <source>
        <dbReference type="PROSITE" id="PS51707"/>
    </source>
</evidence>
<dbReference type="PROSITE" id="PS51707">
    <property type="entry name" value="CYTH"/>
    <property type="match status" value="1"/>
</dbReference>
<dbReference type="RefSeq" id="WP_151571699.1">
    <property type="nucleotide sequence ID" value="NZ_WBOT01000001.1"/>
</dbReference>
<proteinExistence type="predicted"/>
<dbReference type="InterPro" id="IPR033469">
    <property type="entry name" value="CYTH-like_dom_sf"/>
</dbReference>
<evidence type="ECO:0000313" key="2">
    <source>
        <dbReference type="EMBL" id="KAB2335013.1"/>
    </source>
</evidence>
<name>A0A7V7RP82_9BACI</name>
<dbReference type="SMART" id="SM01118">
    <property type="entry name" value="CYTH"/>
    <property type="match status" value="1"/>
</dbReference>
<dbReference type="AlphaFoldDB" id="A0A7V7RP82"/>
<dbReference type="OrthoDB" id="384378at2"/>
<comment type="caution">
    <text evidence="2">The sequence shown here is derived from an EMBL/GenBank/DDBJ whole genome shotgun (WGS) entry which is preliminary data.</text>
</comment>
<dbReference type="Gene3D" id="2.40.320.10">
    <property type="entry name" value="Hypothetical Protein Pfu-838710-001"/>
    <property type="match status" value="1"/>
</dbReference>
<dbReference type="Proteomes" id="UP000441354">
    <property type="component" value="Unassembled WGS sequence"/>
</dbReference>
<dbReference type="CDD" id="cd07762">
    <property type="entry name" value="CYTH-like_Pase_1"/>
    <property type="match status" value="1"/>
</dbReference>
<dbReference type="PIRSF" id="PIRSF012526">
    <property type="entry name" value="CYTH_UCP012526"/>
    <property type="match status" value="1"/>
</dbReference>
<reference evidence="2 3" key="1">
    <citation type="journal article" date="2014" name="Arch. Microbiol.">
        <title>Bacillus mesophilum sp. nov., strain IITR-54T, a novel 4-chlorobiphenyl dechlorinating bacterium.</title>
        <authorList>
            <person name="Manickam N."/>
            <person name="Singh N.K."/>
            <person name="Bajaj A."/>
            <person name="Kumar R.M."/>
            <person name="Kaur G."/>
            <person name="Kaur N."/>
            <person name="Bala M."/>
            <person name="Kumar A."/>
            <person name="Mayilraj S."/>
        </authorList>
    </citation>
    <scope>NUCLEOTIDE SEQUENCE [LARGE SCALE GENOMIC DNA]</scope>
    <source>
        <strain evidence="2 3">IITR-54</strain>
    </source>
</reference>
<protein>
    <submittedName>
        <fullName evidence="2">CYTH domain-containing protein</fullName>
    </submittedName>
</protein>
<dbReference type="InterPro" id="IPR023577">
    <property type="entry name" value="CYTH_domain"/>
</dbReference>
<gene>
    <name evidence="2" type="ORF">F7732_00080</name>
</gene>
<keyword evidence="3" id="KW-1185">Reference proteome</keyword>
<dbReference type="Pfam" id="PF01928">
    <property type="entry name" value="CYTH"/>
    <property type="match status" value="1"/>
</dbReference>
<organism evidence="2 3">
    <name type="scientific">Bacillus mesophilum</name>
    <dbReference type="NCBI Taxonomy" id="1071718"/>
    <lineage>
        <taxon>Bacteria</taxon>
        <taxon>Bacillati</taxon>
        <taxon>Bacillota</taxon>
        <taxon>Bacilli</taxon>
        <taxon>Bacillales</taxon>
        <taxon>Bacillaceae</taxon>
        <taxon>Bacillus</taxon>
    </lineage>
</organism>
<accession>A0A7V7RP82</accession>
<evidence type="ECO:0000313" key="3">
    <source>
        <dbReference type="Proteomes" id="UP000441354"/>
    </source>
</evidence>
<dbReference type="EMBL" id="WBOT01000001">
    <property type="protein sequence ID" value="KAB2335013.1"/>
    <property type="molecule type" value="Genomic_DNA"/>
</dbReference>
<feature type="domain" description="CYTH" evidence="1">
    <location>
        <begin position="4"/>
        <end position="197"/>
    </location>
</feature>
<dbReference type="SUPFAM" id="SSF55154">
    <property type="entry name" value="CYTH-like phosphatases"/>
    <property type="match status" value="1"/>
</dbReference>
<dbReference type="InterPro" id="IPR009195">
    <property type="entry name" value="Uncharacterised_YjbK"/>
</dbReference>
<sequence length="197" mass="23251">MDKHIEIEFKNLLTKSEFELLRSSLNFTEGDFQTQTNYYFDTANFQLKQQKSALRIREKNGQYELTLKQPHENDLLETNDILTKEAAEIAINAKNLNQPEFLHHELFFILKENGISLEDITLFGSLKTLRAEKEYKGGLLVLDNSYYLNEEDFELEYEVSDRANGEVIFKKLLAQYRIPIRETENKVKRLYNRKTSL</sequence>